<protein>
    <submittedName>
        <fullName evidence="1">Uncharacterized protein</fullName>
    </submittedName>
</protein>
<accession>A0A6D2L2Z6</accession>
<organism evidence="1 2">
    <name type="scientific">Microthlaspi erraticum</name>
    <dbReference type="NCBI Taxonomy" id="1685480"/>
    <lineage>
        <taxon>Eukaryota</taxon>
        <taxon>Viridiplantae</taxon>
        <taxon>Streptophyta</taxon>
        <taxon>Embryophyta</taxon>
        <taxon>Tracheophyta</taxon>
        <taxon>Spermatophyta</taxon>
        <taxon>Magnoliopsida</taxon>
        <taxon>eudicotyledons</taxon>
        <taxon>Gunneridae</taxon>
        <taxon>Pentapetalae</taxon>
        <taxon>rosids</taxon>
        <taxon>malvids</taxon>
        <taxon>Brassicales</taxon>
        <taxon>Brassicaceae</taxon>
        <taxon>Coluteocarpeae</taxon>
        <taxon>Microthlaspi</taxon>
    </lineage>
</organism>
<reference evidence="1" key="1">
    <citation type="submission" date="2020-01" db="EMBL/GenBank/DDBJ databases">
        <authorList>
            <person name="Mishra B."/>
        </authorList>
    </citation>
    <scope>NUCLEOTIDE SEQUENCE [LARGE SCALE GENOMIC DNA]</scope>
</reference>
<comment type="caution">
    <text evidence="1">The sequence shown here is derived from an EMBL/GenBank/DDBJ whole genome shotgun (WGS) entry which is preliminary data.</text>
</comment>
<evidence type="ECO:0000313" key="2">
    <source>
        <dbReference type="Proteomes" id="UP000467841"/>
    </source>
</evidence>
<proteinExistence type="predicted"/>
<dbReference type="Proteomes" id="UP000467841">
    <property type="component" value="Unassembled WGS sequence"/>
</dbReference>
<name>A0A6D2L2Z6_9BRAS</name>
<keyword evidence="2" id="KW-1185">Reference proteome</keyword>
<evidence type="ECO:0000313" key="1">
    <source>
        <dbReference type="EMBL" id="CAA7059174.1"/>
    </source>
</evidence>
<sequence length="84" mass="9689">MEISYLDKQRDMKIVPPKELGGKVVVWRWQTAIRTLHSLCSLDRACSWLDRVVPRVVAFLPKNLFLQDLAKKNADKIDMGIPPK</sequence>
<gene>
    <name evidence="1" type="ORF">MERR_LOCUS46410</name>
</gene>
<dbReference type="EMBL" id="CACVBM020001758">
    <property type="protein sequence ID" value="CAA7059174.1"/>
    <property type="molecule type" value="Genomic_DNA"/>
</dbReference>
<dbReference type="AlphaFoldDB" id="A0A6D2L2Z6"/>